<accession>B3RR72</accession>
<dbReference type="RefSeq" id="XP_002110823.1">
    <property type="nucleotide sequence ID" value="XM_002110787.1"/>
</dbReference>
<dbReference type="Pfam" id="PF10241">
    <property type="entry name" value="KxDL"/>
    <property type="match status" value="1"/>
</dbReference>
<dbReference type="InterPro" id="IPR019371">
    <property type="entry name" value="KxDL_dom"/>
</dbReference>
<dbReference type="HOGENOM" id="CLU_2041049_0_0_1"/>
<dbReference type="OrthoDB" id="10258877at2759"/>
<dbReference type="PhylomeDB" id="B3RR72"/>
<sequence>MADAEDQGDGEVKELSSSFPSLFASTSSTEVPPKDQDLNDSSASEIFCRSVVNILDKDDVDSAIKIQRDMISRVERANAVIENFNRVGKRQYEDFLPKFREHTNLIIEMKKDLDNVFKRIR</sequence>
<evidence type="ECO:0000259" key="2">
    <source>
        <dbReference type="Pfam" id="PF10241"/>
    </source>
</evidence>
<evidence type="ECO:0000313" key="4">
    <source>
        <dbReference type="Proteomes" id="UP000009022"/>
    </source>
</evidence>
<evidence type="ECO:0000313" key="3">
    <source>
        <dbReference type="EMBL" id="EDV26827.1"/>
    </source>
</evidence>
<dbReference type="STRING" id="10228.B3RR72"/>
<dbReference type="CTD" id="6751504"/>
<dbReference type="Proteomes" id="UP000009022">
    <property type="component" value="Unassembled WGS sequence"/>
</dbReference>
<dbReference type="GO" id="GO:0032418">
    <property type="term" value="P:lysosome localization"/>
    <property type="evidence" value="ECO:0000318"/>
    <property type="project" value="GO_Central"/>
</dbReference>
<organism evidence="3 4">
    <name type="scientific">Trichoplax adhaerens</name>
    <name type="common">Trichoplax reptans</name>
    <dbReference type="NCBI Taxonomy" id="10228"/>
    <lineage>
        <taxon>Eukaryota</taxon>
        <taxon>Metazoa</taxon>
        <taxon>Placozoa</taxon>
        <taxon>Uniplacotomia</taxon>
        <taxon>Trichoplacea</taxon>
        <taxon>Trichoplacidae</taxon>
        <taxon>Trichoplax</taxon>
    </lineage>
</organism>
<proteinExistence type="inferred from homology"/>
<dbReference type="AlphaFoldDB" id="B3RR72"/>
<dbReference type="InParanoid" id="B3RR72"/>
<dbReference type="PANTHER" id="PTHR13511:SF0">
    <property type="entry name" value="KXDL MOTIF-CONTAINING PROTEIN 1"/>
    <property type="match status" value="1"/>
</dbReference>
<dbReference type="PANTHER" id="PTHR13511">
    <property type="entry name" value="KXDL MOTIF-CONTAINING PROTEIN 1"/>
    <property type="match status" value="1"/>
</dbReference>
<dbReference type="InterPro" id="IPR039843">
    <property type="entry name" value="KXD1-like"/>
</dbReference>
<dbReference type="GO" id="GO:0099078">
    <property type="term" value="C:BORC complex"/>
    <property type="evidence" value="ECO:0000318"/>
    <property type="project" value="GO_Central"/>
</dbReference>
<comment type="similarity">
    <text evidence="1">Belongs to the KXD1 family.</text>
</comment>
<name>B3RR72_TRIAD</name>
<dbReference type="eggNOG" id="KOG3443">
    <property type="taxonomic scope" value="Eukaryota"/>
</dbReference>
<dbReference type="OMA" id="KELIMGM"/>
<evidence type="ECO:0000256" key="1">
    <source>
        <dbReference type="ARBA" id="ARBA00005913"/>
    </source>
</evidence>
<feature type="domain" description="KxDL" evidence="2">
    <location>
        <begin position="53"/>
        <end position="121"/>
    </location>
</feature>
<dbReference type="KEGG" id="tad:TRIADDRAFT_54132"/>
<dbReference type="EMBL" id="DS985243">
    <property type="protein sequence ID" value="EDV26827.1"/>
    <property type="molecule type" value="Genomic_DNA"/>
</dbReference>
<protein>
    <recommendedName>
        <fullName evidence="2">KxDL domain-containing protein</fullName>
    </recommendedName>
</protein>
<gene>
    <name evidence="3" type="ORF">TRIADDRAFT_54132</name>
</gene>
<reference evidence="3 4" key="1">
    <citation type="journal article" date="2008" name="Nature">
        <title>The Trichoplax genome and the nature of placozoans.</title>
        <authorList>
            <person name="Srivastava M."/>
            <person name="Begovic E."/>
            <person name="Chapman J."/>
            <person name="Putnam N.H."/>
            <person name="Hellsten U."/>
            <person name="Kawashima T."/>
            <person name="Kuo A."/>
            <person name="Mitros T."/>
            <person name="Salamov A."/>
            <person name="Carpenter M.L."/>
            <person name="Signorovitch A.Y."/>
            <person name="Moreno M.A."/>
            <person name="Kamm K."/>
            <person name="Grimwood J."/>
            <person name="Schmutz J."/>
            <person name="Shapiro H."/>
            <person name="Grigoriev I.V."/>
            <person name="Buss L.W."/>
            <person name="Schierwater B."/>
            <person name="Dellaporta S.L."/>
            <person name="Rokhsar D.S."/>
        </authorList>
    </citation>
    <scope>NUCLEOTIDE SEQUENCE [LARGE SCALE GENOMIC DNA]</scope>
    <source>
        <strain evidence="3 4">Grell-BS-1999</strain>
    </source>
</reference>
<dbReference type="GeneID" id="6751504"/>
<keyword evidence="4" id="KW-1185">Reference proteome</keyword>